<proteinExistence type="predicted"/>
<name>A0AC34GSK7_9BILA</name>
<evidence type="ECO:0000313" key="2">
    <source>
        <dbReference type="WBParaSite" id="ES5_v2.g7734.t1"/>
    </source>
</evidence>
<evidence type="ECO:0000313" key="1">
    <source>
        <dbReference type="Proteomes" id="UP000887579"/>
    </source>
</evidence>
<sequence length="527" mass="58227">MKRTSNSCYKGIKDFPSTFLNKCDFQENDKFKQAESNNNSTLSLHIAAYENSMEDSTESGEEEGIKKQVDKSMIKKWKSGKNFFTGSVNIIQNPFELPRQQESIKKEPEIMQFKASQKLLNPNDSTIDFQKVPAENTEQHLQQSENAVKTTPISGSRIPPGCIQRILSIPGTKCGLIIGRNGNTIKTLQETLGVKMLLMQENHTISLGQKPLRITGTPDKVENACRTIENIINSEDVRPQYAKSVSEVNVPRSLVGIIIGKSGETIERLINESGCKIQFKPDEDPNTPDRCVTFQGTSDQIARGNQMISDLIQRSRNYCVTETFLMNVPANKTGLVIGKGGDTIKQICGESGAHVNLSRDPPPNSSEKVFVIKGTSYQIHHAQHIIRIKVGEIPPGTPFADFTGLNSVASAIPPATSSYAFDGGYDQWKLSGAYTAAQRGASSNCYQQQQQQQPHGANAVYGHTGTAAPTSTEQQSAGAQVQDYSTQWAEYYRQMGMHEKAVLVEEHRKKHQASTSRQTRYGTGPYN</sequence>
<protein>
    <submittedName>
        <fullName evidence="2">K Homology domain-containing protein</fullName>
    </submittedName>
</protein>
<accession>A0AC34GSK7</accession>
<organism evidence="1 2">
    <name type="scientific">Panagrolaimus sp. ES5</name>
    <dbReference type="NCBI Taxonomy" id="591445"/>
    <lineage>
        <taxon>Eukaryota</taxon>
        <taxon>Metazoa</taxon>
        <taxon>Ecdysozoa</taxon>
        <taxon>Nematoda</taxon>
        <taxon>Chromadorea</taxon>
        <taxon>Rhabditida</taxon>
        <taxon>Tylenchina</taxon>
        <taxon>Panagrolaimomorpha</taxon>
        <taxon>Panagrolaimoidea</taxon>
        <taxon>Panagrolaimidae</taxon>
        <taxon>Panagrolaimus</taxon>
    </lineage>
</organism>
<dbReference type="Proteomes" id="UP000887579">
    <property type="component" value="Unplaced"/>
</dbReference>
<dbReference type="WBParaSite" id="ES5_v2.g7734.t1">
    <property type="protein sequence ID" value="ES5_v2.g7734.t1"/>
    <property type="gene ID" value="ES5_v2.g7734"/>
</dbReference>
<reference evidence="2" key="1">
    <citation type="submission" date="2022-11" db="UniProtKB">
        <authorList>
            <consortium name="WormBaseParasite"/>
        </authorList>
    </citation>
    <scope>IDENTIFICATION</scope>
</reference>